<sequence>MSYLPNPERYSTMRYRRSGNSGLALPELSLGLWHNFGETDSFAVARDMIRFAFDAGITHFDLANNYGPPLGSAEETFGRILSKDFMGLRHEMVISSKAGHLMWPGPYGDGGSRKYLIESCNESLKRMGLEYVDIFYTHRYDPNTPLEETASALETIYKQGKALYIGISKYPAFAADVVLNYLKEAGVPVIIHQLKYSMLVREPEKEILGYNKEHGLGTITFSPLAQGLLTDKYISGIPQDSRAAKAEGFLKVEEVAPKMNEVMALREIAIKREQTIAQMAISWQLHDDRVTSVLIGASRVQQIAENLKALENTSFSQEEIDAINRITLE</sequence>
<dbReference type="RefSeq" id="WP_131838571.1">
    <property type="nucleotide sequence ID" value="NZ_SLWB01000003.1"/>
</dbReference>
<gene>
    <name evidence="5" type="ORF">CLV25_103239</name>
</gene>
<dbReference type="Gene3D" id="3.20.20.100">
    <property type="entry name" value="NADP-dependent oxidoreductase domain"/>
    <property type="match status" value="1"/>
</dbReference>
<dbReference type="InterPro" id="IPR005399">
    <property type="entry name" value="K_chnl_volt-dep_bsu_KCNAB-rel"/>
</dbReference>
<dbReference type="InterPro" id="IPR036812">
    <property type="entry name" value="NAD(P)_OxRdtase_dom_sf"/>
</dbReference>
<comment type="similarity">
    <text evidence="1">Belongs to the shaker potassium channel beta subunit family.</text>
</comment>
<evidence type="ECO:0000256" key="3">
    <source>
        <dbReference type="ARBA" id="ARBA00023002"/>
    </source>
</evidence>
<dbReference type="GO" id="GO:0016491">
    <property type="term" value="F:oxidoreductase activity"/>
    <property type="evidence" value="ECO:0007669"/>
    <property type="project" value="UniProtKB-KW"/>
</dbReference>
<dbReference type="OrthoDB" id="9804790at2"/>
<evidence type="ECO:0000313" key="6">
    <source>
        <dbReference type="Proteomes" id="UP000294830"/>
    </source>
</evidence>
<feature type="domain" description="NADP-dependent oxidoreductase" evidence="4">
    <location>
        <begin position="27"/>
        <end position="326"/>
    </location>
</feature>
<keyword evidence="6" id="KW-1185">Reference proteome</keyword>
<reference evidence="5 6" key="1">
    <citation type="submission" date="2019-03" db="EMBL/GenBank/DDBJ databases">
        <title>Genomic Encyclopedia of Archaeal and Bacterial Type Strains, Phase II (KMG-II): from individual species to whole genera.</title>
        <authorList>
            <person name="Goeker M."/>
        </authorList>
    </citation>
    <scope>NUCLEOTIDE SEQUENCE [LARGE SCALE GENOMIC DNA]</scope>
    <source>
        <strain evidence="5 6">RL-C</strain>
    </source>
</reference>
<evidence type="ECO:0000259" key="4">
    <source>
        <dbReference type="Pfam" id="PF00248"/>
    </source>
</evidence>
<dbReference type="AlphaFoldDB" id="A0A4R2EQB2"/>
<dbReference type="InterPro" id="IPR023210">
    <property type="entry name" value="NADP_OxRdtase_dom"/>
</dbReference>
<proteinExistence type="inferred from homology"/>
<name>A0A4R2EQB2_9BACT</name>
<organism evidence="5 6">
    <name type="scientific">Acetobacteroides hydrogenigenes</name>
    <dbReference type="NCBI Taxonomy" id="979970"/>
    <lineage>
        <taxon>Bacteria</taxon>
        <taxon>Pseudomonadati</taxon>
        <taxon>Bacteroidota</taxon>
        <taxon>Bacteroidia</taxon>
        <taxon>Bacteroidales</taxon>
        <taxon>Rikenellaceae</taxon>
        <taxon>Acetobacteroides</taxon>
    </lineage>
</organism>
<comment type="caution">
    <text evidence="5">The sequence shown here is derived from an EMBL/GenBank/DDBJ whole genome shotgun (WGS) entry which is preliminary data.</text>
</comment>
<dbReference type="EMBL" id="SLWB01000003">
    <property type="protein sequence ID" value="TCN70715.1"/>
    <property type="molecule type" value="Genomic_DNA"/>
</dbReference>
<dbReference type="Pfam" id="PF00248">
    <property type="entry name" value="Aldo_ket_red"/>
    <property type="match status" value="1"/>
</dbReference>
<protein>
    <submittedName>
        <fullName evidence="5">L-glyceraldehyde 3-phosphate reductase</fullName>
    </submittedName>
</protein>
<evidence type="ECO:0000256" key="2">
    <source>
        <dbReference type="ARBA" id="ARBA00022857"/>
    </source>
</evidence>
<dbReference type="SUPFAM" id="SSF51430">
    <property type="entry name" value="NAD(P)-linked oxidoreductase"/>
    <property type="match status" value="1"/>
</dbReference>
<dbReference type="PANTHER" id="PTHR43150:SF4">
    <property type="entry name" value="L-GLYCERALDEHYDE 3-PHOSPHATE REDUCTASE"/>
    <property type="match status" value="1"/>
</dbReference>
<accession>A0A4R2EQB2</accession>
<dbReference type="PANTHER" id="PTHR43150">
    <property type="entry name" value="HYPERKINETIC, ISOFORM M"/>
    <property type="match status" value="1"/>
</dbReference>
<dbReference type="GO" id="GO:0051596">
    <property type="term" value="P:methylglyoxal catabolic process"/>
    <property type="evidence" value="ECO:0007669"/>
    <property type="project" value="TreeGrafter"/>
</dbReference>
<dbReference type="Proteomes" id="UP000294830">
    <property type="component" value="Unassembled WGS sequence"/>
</dbReference>
<keyword evidence="3" id="KW-0560">Oxidoreductase</keyword>
<evidence type="ECO:0000313" key="5">
    <source>
        <dbReference type="EMBL" id="TCN70715.1"/>
    </source>
</evidence>
<keyword evidence="2" id="KW-0521">NADP</keyword>
<evidence type="ECO:0000256" key="1">
    <source>
        <dbReference type="ARBA" id="ARBA00006515"/>
    </source>
</evidence>